<feature type="transmembrane region" description="Helical" evidence="1">
    <location>
        <begin position="238"/>
        <end position="258"/>
    </location>
</feature>
<name>A0A6C0DTS3_9ZZZZ</name>
<keyword evidence="1" id="KW-1133">Transmembrane helix</keyword>
<accession>A0A6C0DTS3</accession>
<organism evidence="2">
    <name type="scientific">viral metagenome</name>
    <dbReference type="NCBI Taxonomy" id="1070528"/>
    <lineage>
        <taxon>unclassified sequences</taxon>
        <taxon>metagenomes</taxon>
        <taxon>organismal metagenomes</taxon>
    </lineage>
</organism>
<keyword evidence="1" id="KW-0812">Transmembrane</keyword>
<dbReference type="EMBL" id="MN739677">
    <property type="protein sequence ID" value="QHT20356.1"/>
    <property type="molecule type" value="Genomic_DNA"/>
</dbReference>
<reference evidence="2" key="1">
    <citation type="journal article" date="2020" name="Nature">
        <title>Giant virus diversity and host interactions through global metagenomics.</title>
        <authorList>
            <person name="Schulz F."/>
            <person name="Roux S."/>
            <person name="Paez-Espino D."/>
            <person name="Jungbluth S."/>
            <person name="Walsh D.A."/>
            <person name="Denef V.J."/>
            <person name="McMahon K.D."/>
            <person name="Konstantinidis K.T."/>
            <person name="Eloe-Fadrosh E.A."/>
            <person name="Kyrpides N.C."/>
            <person name="Woyke T."/>
        </authorList>
    </citation>
    <scope>NUCLEOTIDE SEQUENCE</scope>
    <source>
        <strain evidence="2">GVMAG-M-3300023174-60</strain>
    </source>
</reference>
<keyword evidence="1" id="KW-0472">Membrane</keyword>
<evidence type="ECO:0000256" key="1">
    <source>
        <dbReference type="SAM" id="Phobius"/>
    </source>
</evidence>
<sequence length="271" mass="31327">MVGLEGFTVISDSYNDPETFSFISKTSNERYNIYKKAHHEWINMVESGKFRDSLESVRQNQAIINSIKKQFPNTSVEPVTESDEVYWSASPKDAKGSDRSLVDCHYDAPFAIIPTGGVIYYRIIIAMNENNTVTTVFPNEDTKVKMKTGDFHGLDYNKDFHCVEGSIPPDKYRVLLKLHYMIIPQDTPQFWIDWVRFINVKWTQLSRETMRMSADPKTPIETLVGTIVNVCRYIFNNIYTIGVYLLVIILIILAFVYMPSSITKKMFKIKK</sequence>
<proteinExistence type="predicted"/>
<evidence type="ECO:0008006" key="3">
    <source>
        <dbReference type="Google" id="ProtNLM"/>
    </source>
</evidence>
<evidence type="ECO:0000313" key="2">
    <source>
        <dbReference type="EMBL" id="QHT20356.1"/>
    </source>
</evidence>
<dbReference type="AlphaFoldDB" id="A0A6C0DTS3"/>
<protein>
    <recommendedName>
        <fullName evidence="3">Aspartyl/asparaginy/proline hydroxylase domain-containing protein</fullName>
    </recommendedName>
</protein>